<accession>A0AAE7V3F0</accession>
<dbReference type="RefSeq" id="YP_010358654.1">
    <property type="nucleotide sequence ID" value="NC_062764.1"/>
</dbReference>
<keyword evidence="2" id="KW-1185">Reference proteome</keyword>
<dbReference type="EMBL" id="MZ130474">
    <property type="protein sequence ID" value="QWM89082.1"/>
    <property type="molecule type" value="Genomic_DNA"/>
</dbReference>
<organism evidence="1 2">
    <name type="scientific">uncultured phage cr49_1</name>
    <dbReference type="NCBI Taxonomy" id="2986402"/>
    <lineage>
        <taxon>Viruses</taxon>
        <taxon>Duplodnaviria</taxon>
        <taxon>Heunggongvirae</taxon>
        <taxon>Uroviricota</taxon>
        <taxon>Caudoviricetes</taxon>
        <taxon>Crassvirales</taxon>
        <taxon>Intestiviridae</taxon>
        <taxon>Crudevirinae</taxon>
        <taxon>Diorhovirus</taxon>
        <taxon>Diorhovirus copri</taxon>
    </lineage>
</organism>
<proteinExistence type="predicted"/>
<gene>
    <name evidence="1" type="primary">gp_05174</name>
</gene>
<evidence type="ECO:0000313" key="2">
    <source>
        <dbReference type="Proteomes" id="UP000827387"/>
    </source>
</evidence>
<dbReference type="GeneID" id="75691404"/>
<protein>
    <submittedName>
        <fullName evidence="1">Uncharacterized protein</fullName>
    </submittedName>
</protein>
<name>A0AAE7V3F0_9CAUD</name>
<dbReference type="Proteomes" id="UP000827387">
    <property type="component" value="Segment"/>
</dbReference>
<evidence type="ECO:0000313" key="1">
    <source>
        <dbReference type="EMBL" id="QWM89082.1"/>
    </source>
</evidence>
<sequence length="69" mass="8271">MFKINWCKIFGHKTYTTERLKKRHNGTRKRQVIIICTTRCMRCGKVISKERVWTTKGIKDTSTGIKYYK</sequence>
<dbReference type="KEGG" id="vg:75691404"/>
<reference evidence="1 2" key="1">
    <citation type="submission" date="2021-04" db="EMBL/GenBank/DDBJ databases">
        <authorList>
            <person name="Shkoporov A.N."/>
            <person name="Stockdale S.R."/>
            <person name="Guerin E."/>
            <person name="Ross R.P."/>
            <person name="Hill C."/>
        </authorList>
    </citation>
    <scope>NUCLEOTIDE SEQUENCE [LARGE SCALE GENOMIC DNA]</scope>
    <source>
        <strain evidence="2">cr49_1</strain>
    </source>
</reference>